<accession>A0ABT8EL24</accession>
<dbReference type="InterPro" id="IPR036928">
    <property type="entry name" value="AS_sf"/>
</dbReference>
<dbReference type="SUPFAM" id="SSF75304">
    <property type="entry name" value="Amidase signature (AS) enzymes"/>
    <property type="match status" value="1"/>
</dbReference>
<dbReference type="RefSeq" id="WP_266123001.1">
    <property type="nucleotide sequence ID" value="NZ_JAJHNU010000003.1"/>
</dbReference>
<dbReference type="Proteomes" id="UP001168613">
    <property type="component" value="Unassembled WGS sequence"/>
</dbReference>
<feature type="domain" description="Amidase" evidence="2">
    <location>
        <begin position="39"/>
        <end position="419"/>
    </location>
</feature>
<protein>
    <submittedName>
        <fullName evidence="3">Amidase</fullName>
    </submittedName>
</protein>
<dbReference type="InterPro" id="IPR020556">
    <property type="entry name" value="Amidase_CS"/>
</dbReference>
<comment type="similarity">
    <text evidence="1">Belongs to the amidase family.</text>
</comment>
<name>A0ABT8EL24_9BURK</name>
<dbReference type="EMBL" id="JAJHNU010000003">
    <property type="protein sequence ID" value="MDN4121994.1"/>
    <property type="molecule type" value="Genomic_DNA"/>
</dbReference>
<dbReference type="InterPro" id="IPR023631">
    <property type="entry name" value="Amidase_dom"/>
</dbReference>
<comment type="caution">
    <text evidence="3">The sequence shown here is derived from an EMBL/GenBank/DDBJ whole genome shotgun (WGS) entry which is preliminary data.</text>
</comment>
<evidence type="ECO:0000313" key="4">
    <source>
        <dbReference type="Proteomes" id="UP001168613"/>
    </source>
</evidence>
<gene>
    <name evidence="3" type="ORF">LMS43_11915</name>
</gene>
<dbReference type="PANTHER" id="PTHR11895:SF7">
    <property type="entry name" value="GLUTAMYL-TRNA(GLN) AMIDOTRANSFERASE SUBUNIT A, MITOCHONDRIAL"/>
    <property type="match status" value="1"/>
</dbReference>
<evidence type="ECO:0000259" key="2">
    <source>
        <dbReference type="Pfam" id="PF01425"/>
    </source>
</evidence>
<dbReference type="PANTHER" id="PTHR11895">
    <property type="entry name" value="TRANSAMIDASE"/>
    <property type="match status" value="1"/>
</dbReference>
<evidence type="ECO:0000313" key="3">
    <source>
        <dbReference type="EMBL" id="MDN4121994.1"/>
    </source>
</evidence>
<keyword evidence="4" id="KW-1185">Reference proteome</keyword>
<dbReference type="InterPro" id="IPR000120">
    <property type="entry name" value="Amidase"/>
</dbReference>
<organism evidence="3 4">
    <name type="scientific">Alcaligenes endophyticus</name>
    <dbReference type="NCBI Taxonomy" id="1929088"/>
    <lineage>
        <taxon>Bacteria</taxon>
        <taxon>Pseudomonadati</taxon>
        <taxon>Pseudomonadota</taxon>
        <taxon>Betaproteobacteria</taxon>
        <taxon>Burkholderiales</taxon>
        <taxon>Alcaligenaceae</taxon>
        <taxon>Alcaligenes</taxon>
    </lineage>
</organism>
<sequence>MPHSTTQNSDTPAIAQQWQNIQAHNPRLAALITPPSSASLNPQSGPLGGVTVSLKDNIDTAGIPTTAGAAFWKHRVPRHNAYVVERLLAAGATPFGKANMTELAWGVRSYSATGGQCRNPWDEQRIAGGSSGGSAASIAAGLCHASLGTDTGGSVRLPASFCGVTGLRPTHGRISNHGVIPLSESHDTIGPMARSAAEVARLFNAIAGYDHQDPYSQAQAMNAVTTQLEHPLQGITIGIPKNYYFDYCQDEVGAAVMQAATQLESQGAILKAISIPLVEQAQAMAACIMFSEVCALYEERLQQEPESISFDIRSRMEHGFVYNGRDYARAVAFRQRWRQTLRDIYQKVDIMLVPTTTQTAPLIDDGQTLYAITRELARNTYPSSLASIPSLSVPCGFGAGQLPIGMLLEAPWWQEALLLRVAHQYQQRSDFHLQTPAWLD</sequence>
<dbReference type="Pfam" id="PF01425">
    <property type="entry name" value="Amidase"/>
    <property type="match status" value="1"/>
</dbReference>
<dbReference type="PROSITE" id="PS00571">
    <property type="entry name" value="AMIDASES"/>
    <property type="match status" value="1"/>
</dbReference>
<reference evidence="3" key="1">
    <citation type="submission" date="2021-11" db="EMBL/GenBank/DDBJ databases">
        <title>Draft genome sequence of Alcaligenes endophyticus type strain CCUG 75668T.</title>
        <authorList>
            <person name="Salva-Serra F."/>
            <person name="Duran R.E."/>
            <person name="Seeger M."/>
            <person name="Moore E.R.B."/>
            <person name="Jaen-Luchoro D."/>
        </authorList>
    </citation>
    <scope>NUCLEOTIDE SEQUENCE</scope>
    <source>
        <strain evidence="3">CCUG 75668</strain>
    </source>
</reference>
<evidence type="ECO:0000256" key="1">
    <source>
        <dbReference type="ARBA" id="ARBA00009199"/>
    </source>
</evidence>
<proteinExistence type="inferred from homology"/>
<dbReference type="Gene3D" id="3.90.1300.10">
    <property type="entry name" value="Amidase signature (AS) domain"/>
    <property type="match status" value="1"/>
</dbReference>